<protein>
    <submittedName>
        <fullName evidence="2">Uncharacterized protein</fullName>
    </submittedName>
</protein>
<feature type="compositionally biased region" description="Low complexity" evidence="1">
    <location>
        <begin position="715"/>
        <end position="727"/>
    </location>
</feature>
<feature type="compositionally biased region" description="Low complexity" evidence="1">
    <location>
        <begin position="619"/>
        <end position="630"/>
    </location>
</feature>
<organism evidence="2 3">
    <name type="scientific">Fibroporia radiculosa</name>
    <dbReference type="NCBI Taxonomy" id="599839"/>
    <lineage>
        <taxon>Eukaryota</taxon>
        <taxon>Fungi</taxon>
        <taxon>Dikarya</taxon>
        <taxon>Basidiomycota</taxon>
        <taxon>Agaricomycotina</taxon>
        <taxon>Agaricomycetes</taxon>
        <taxon>Polyporales</taxon>
        <taxon>Fibroporiaceae</taxon>
        <taxon>Fibroporia</taxon>
    </lineage>
</organism>
<dbReference type="Proteomes" id="UP000006352">
    <property type="component" value="Unassembled WGS sequence"/>
</dbReference>
<dbReference type="GeneID" id="24096624"/>
<feature type="compositionally biased region" description="Basic residues" evidence="1">
    <location>
        <begin position="168"/>
        <end position="177"/>
    </location>
</feature>
<feature type="compositionally biased region" description="Polar residues" evidence="1">
    <location>
        <begin position="649"/>
        <end position="676"/>
    </location>
</feature>
<feature type="region of interest" description="Disordered" evidence="1">
    <location>
        <begin position="290"/>
        <end position="350"/>
    </location>
</feature>
<dbReference type="RefSeq" id="XP_012180996.1">
    <property type="nucleotide sequence ID" value="XM_012325606.1"/>
</dbReference>
<feature type="region of interest" description="Disordered" evidence="1">
    <location>
        <begin position="206"/>
        <end position="264"/>
    </location>
</feature>
<gene>
    <name evidence="2" type="ORF">FIBRA_03778</name>
</gene>
<dbReference type="AlphaFoldDB" id="J4G6B2"/>
<feature type="compositionally biased region" description="Basic and acidic residues" evidence="1">
    <location>
        <begin position="428"/>
        <end position="459"/>
    </location>
</feature>
<dbReference type="OrthoDB" id="3260940at2759"/>
<feature type="region of interest" description="Disordered" evidence="1">
    <location>
        <begin position="604"/>
        <end position="733"/>
    </location>
</feature>
<feature type="region of interest" description="Disordered" evidence="1">
    <location>
        <begin position="760"/>
        <end position="780"/>
    </location>
</feature>
<dbReference type="EMBL" id="HE797046">
    <property type="protein sequence ID" value="CCM01713.1"/>
    <property type="molecule type" value="Genomic_DNA"/>
</dbReference>
<proteinExistence type="predicted"/>
<evidence type="ECO:0000256" key="1">
    <source>
        <dbReference type="SAM" id="MobiDB-lite"/>
    </source>
</evidence>
<keyword evidence="3" id="KW-1185">Reference proteome</keyword>
<feature type="compositionally biased region" description="Polar residues" evidence="1">
    <location>
        <begin position="558"/>
        <end position="574"/>
    </location>
</feature>
<dbReference type="InParanoid" id="J4G6B2"/>
<accession>J4G6B2</accession>
<feature type="compositionally biased region" description="Low complexity" evidence="1">
    <location>
        <begin position="220"/>
        <end position="243"/>
    </location>
</feature>
<reference evidence="2 3" key="1">
    <citation type="journal article" date="2012" name="Appl. Environ. Microbiol.">
        <title>Short-read sequencing for genomic analysis of the brown rot fungus Fibroporia radiculosa.</title>
        <authorList>
            <person name="Tang J.D."/>
            <person name="Perkins A.D."/>
            <person name="Sonstegard T.S."/>
            <person name="Schroeder S.G."/>
            <person name="Burgess S.C."/>
            <person name="Diehl S.V."/>
        </authorList>
    </citation>
    <scope>NUCLEOTIDE SEQUENCE [LARGE SCALE GENOMIC DNA]</scope>
    <source>
        <strain evidence="2 3">TFFH 294</strain>
    </source>
</reference>
<sequence>MVLLTDQLSDIQSPEFLAPPTPSASLLDSSSLLARSSARTKKHERSRSLGLIDAARVRLSQDVSSLARLPPGSHNQHRTCLTRVAVLSHLALLQFRALICSTNKLQRIDSLSSVQFEDREDTSFVYPEYTTNQNVQFADLDTEPMEPHTDERHGRGLGRKIVEFLSRSRSRSKKRRSRSLDAAVGHVPMPSDSASVAMYARRSSLEADVQDIQATSRSYSRSARVPSRPLSSSAAASNSTARPLPRKPHKLRPSSPPRPAAPACPLDIRTEVVILEQPVADSSKKGRKMNIFGLSITSPRKASFGESKKPKSRPPTPGSQPSEKDGERGLWGGRFRSNSGPTVHKSQDGSKHVIKGDILWENSRPKLPNVATSHSRPLPVHVMKDHNTHGEYANFETDPDAEISALGGRCSPLCGLGPSHISATSLAKGKERGYIRGTRNKSEDRGNALNTKAKERQTNQERSANSRRVGSPIIREQGRDSRTLIAASPMEKVASGSGANHHSHGRNATPHSGMPTPLIPQGKRTKHGSFDFERPVSAGASGQTSFKPIRNLNGVEVGTSTGESGLQRSYSARGSANRRVHVLEGSEDSESRRVASVPITIQERTKPVLDANPDKVSLARRTTGSSSATSNHPRTQPTLHLRAPLTKLPNGSETDPGSPISSTHSGNSSGLTSSWGRSAGKRMGRPAHPAFKFEPAVPPIPGSPASDERKRSIASGGSSSPSPLSGSKQARLAGKGRSLELGIGLSWAPSKMREGAMLRTVGGAKASATSSSRTRSRWRGPLADEDSKLGVASDVAEAFREVLGDAAYATFKTYVHRYDAHAIPLDGPHGLIHHVQRLLDSAPGLESDSRRKRALLDTFIHVVRENR</sequence>
<dbReference type="STRING" id="599839.J4G6B2"/>
<evidence type="ECO:0000313" key="2">
    <source>
        <dbReference type="EMBL" id="CCM01713.1"/>
    </source>
</evidence>
<dbReference type="HOGENOM" id="CLU_344880_0_0_1"/>
<name>J4G6B2_9APHY</name>
<feature type="region of interest" description="Disordered" evidence="1">
    <location>
        <begin position="426"/>
        <end position="577"/>
    </location>
</feature>
<evidence type="ECO:0000313" key="3">
    <source>
        <dbReference type="Proteomes" id="UP000006352"/>
    </source>
</evidence>
<feature type="compositionally biased region" description="Basic and acidic residues" evidence="1">
    <location>
        <begin position="145"/>
        <end position="154"/>
    </location>
</feature>
<feature type="region of interest" description="Disordered" evidence="1">
    <location>
        <begin position="143"/>
        <end position="188"/>
    </location>
</feature>